<keyword evidence="6" id="KW-0408">Iron</keyword>
<dbReference type="Gene3D" id="1.10.630.10">
    <property type="entry name" value="Cytochrome P450"/>
    <property type="match status" value="1"/>
</dbReference>
<dbReference type="GO" id="GO:0005506">
    <property type="term" value="F:iron ion binding"/>
    <property type="evidence" value="ECO:0007669"/>
    <property type="project" value="InterPro"/>
</dbReference>
<comment type="similarity">
    <text evidence="2">Belongs to the cytochrome P450 family.</text>
</comment>
<evidence type="ECO:0008006" key="10">
    <source>
        <dbReference type="Google" id="ProtNLM"/>
    </source>
</evidence>
<proteinExistence type="inferred from homology"/>
<reference evidence="8" key="1">
    <citation type="submission" date="2016-12" db="EMBL/GenBank/DDBJ databases">
        <title>The genomes of Aspergillus section Nigri reveals drivers in fungal speciation.</title>
        <authorList>
            <consortium name="DOE Joint Genome Institute"/>
            <person name="Vesth T.C."/>
            <person name="Nybo J."/>
            <person name="Theobald S."/>
            <person name="Brandl J."/>
            <person name="Frisvad J.C."/>
            <person name="Nielsen K.F."/>
            <person name="Lyhne E.K."/>
            <person name="Kogle M.E."/>
            <person name="Kuo A."/>
            <person name="Riley R."/>
            <person name="Clum A."/>
            <person name="Nolan M."/>
            <person name="Lipzen A."/>
            <person name="Salamov A."/>
            <person name="Henrissat B."/>
            <person name="Wiebenga A."/>
            <person name="De vries R.P."/>
            <person name="Grigoriev I.V."/>
            <person name="Mortensen U.H."/>
            <person name="Andersen M.R."/>
            <person name="Baker S.E."/>
        </authorList>
    </citation>
    <scope>NUCLEOTIDE SEQUENCE</scope>
    <source>
        <strain evidence="8">IBT 28561</strain>
    </source>
</reference>
<name>A0A2I1CXT2_ASPC2</name>
<evidence type="ECO:0000313" key="9">
    <source>
        <dbReference type="Proteomes" id="UP000234254"/>
    </source>
</evidence>
<dbReference type="Proteomes" id="UP000234254">
    <property type="component" value="Unassembled WGS sequence"/>
</dbReference>
<gene>
    <name evidence="8" type="ORF">P168DRAFT_183709</name>
</gene>
<keyword evidence="9" id="KW-1185">Reference proteome</keyword>
<dbReference type="GO" id="GO:0020037">
    <property type="term" value="F:heme binding"/>
    <property type="evidence" value="ECO:0007669"/>
    <property type="project" value="InterPro"/>
</dbReference>
<dbReference type="AlphaFoldDB" id="A0A2I1CXT2"/>
<evidence type="ECO:0000313" key="8">
    <source>
        <dbReference type="EMBL" id="PKY02423.1"/>
    </source>
</evidence>
<evidence type="ECO:0000256" key="6">
    <source>
        <dbReference type="ARBA" id="ARBA00023004"/>
    </source>
</evidence>
<comment type="cofactor">
    <cofactor evidence="1">
        <name>heme</name>
        <dbReference type="ChEBI" id="CHEBI:30413"/>
    </cofactor>
</comment>
<evidence type="ECO:0000256" key="5">
    <source>
        <dbReference type="ARBA" id="ARBA00023002"/>
    </source>
</evidence>
<sequence>MYAGDLGTYEVMRDLLDTRGTIYNSRPNFFVLDQCMTMGLKSGFQRYGPAWEHLHRRVTAAFFKPKGVDAYQAVQDLETKELIFNLCSPMLH</sequence>
<accession>A0A2I1CXT2</accession>
<dbReference type="VEuPathDB" id="FungiDB:P168DRAFT_183709"/>
<dbReference type="InterPro" id="IPR036396">
    <property type="entry name" value="Cyt_P450_sf"/>
</dbReference>
<dbReference type="RefSeq" id="XP_024691017.1">
    <property type="nucleotide sequence ID" value="XM_024832962.1"/>
</dbReference>
<evidence type="ECO:0000256" key="4">
    <source>
        <dbReference type="ARBA" id="ARBA00022723"/>
    </source>
</evidence>
<dbReference type="InterPro" id="IPR050364">
    <property type="entry name" value="Cytochrome_P450_fung"/>
</dbReference>
<dbReference type="GO" id="GO:0016705">
    <property type="term" value="F:oxidoreductase activity, acting on paired donors, with incorporation or reduction of molecular oxygen"/>
    <property type="evidence" value="ECO:0007669"/>
    <property type="project" value="InterPro"/>
</dbReference>
<keyword evidence="4" id="KW-0479">Metal-binding</keyword>
<dbReference type="PANTHER" id="PTHR46300">
    <property type="entry name" value="P450, PUTATIVE (EUROFUNG)-RELATED-RELATED"/>
    <property type="match status" value="1"/>
</dbReference>
<keyword evidence="5" id="KW-0560">Oxidoreductase</keyword>
<evidence type="ECO:0000256" key="2">
    <source>
        <dbReference type="ARBA" id="ARBA00010617"/>
    </source>
</evidence>
<keyword evidence="3" id="KW-0349">Heme</keyword>
<dbReference type="GeneID" id="36540486"/>
<dbReference type="PANTHER" id="PTHR46300:SF1">
    <property type="entry name" value="P450, PUTATIVE (EUROFUNG)-RELATED"/>
    <property type="match status" value="1"/>
</dbReference>
<protein>
    <recommendedName>
        <fullName evidence="10">Cytochrome P450</fullName>
    </recommendedName>
</protein>
<dbReference type="EMBL" id="MSFM01000009">
    <property type="protein sequence ID" value="PKY02423.1"/>
    <property type="molecule type" value="Genomic_DNA"/>
</dbReference>
<comment type="caution">
    <text evidence="8">The sequence shown here is derived from an EMBL/GenBank/DDBJ whole genome shotgun (WGS) entry which is preliminary data.</text>
</comment>
<organism evidence="8 9">
    <name type="scientific">Aspergillus campestris (strain IBT 28561)</name>
    <dbReference type="NCBI Taxonomy" id="1392248"/>
    <lineage>
        <taxon>Eukaryota</taxon>
        <taxon>Fungi</taxon>
        <taxon>Dikarya</taxon>
        <taxon>Ascomycota</taxon>
        <taxon>Pezizomycotina</taxon>
        <taxon>Eurotiomycetes</taxon>
        <taxon>Eurotiomycetidae</taxon>
        <taxon>Eurotiales</taxon>
        <taxon>Aspergillaceae</taxon>
        <taxon>Aspergillus</taxon>
        <taxon>Aspergillus subgen. Circumdati</taxon>
    </lineage>
</organism>
<keyword evidence="7" id="KW-0503">Monooxygenase</keyword>
<evidence type="ECO:0000256" key="3">
    <source>
        <dbReference type="ARBA" id="ARBA00022617"/>
    </source>
</evidence>
<dbReference type="SUPFAM" id="SSF48264">
    <property type="entry name" value="Cytochrome P450"/>
    <property type="match status" value="1"/>
</dbReference>
<evidence type="ECO:0000256" key="1">
    <source>
        <dbReference type="ARBA" id="ARBA00001971"/>
    </source>
</evidence>
<dbReference type="OrthoDB" id="1055148at2759"/>
<dbReference type="GO" id="GO:0004497">
    <property type="term" value="F:monooxygenase activity"/>
    <property type="evidence" value="ECO:0007669"/>
    <property type="project" value="UniProtKB-KW"/>
</dbReference>
<evidence type="ECO:0000256" key="7">
    <source>
        <dbReference type="ARBA" id="ARBA00023033"/>
    </source>
</evidence>